<dbReference type="NCBIfam" id="TIGR00278">
    <property type="entry name" value="membrane protein insertion efficiency factor YidD"/>
    <property type="match status" value="1"/>
</dbReference>
<dbReference type="PANTHER" id="PTHR33383">
    <property type="entry name" value="MEMBRANE PROTEIN INSERTION EFFICIENCY FACTOR-RELATED"/>
    <property type="match status" value="1"/>
</dbReference>
<name>A0A7C0Y2N8_DESA2</name>
<dbReference type="PANTHER" id="PTHR33383:SF1">
    <property type="entry name" value="MEMBRANE PROTEIN INSERTION EFFICIENCY FACTOR-RELATED"/>
    <property type="match status" value="1"/>
</dbReference>
<comment type="function">
    <text evidence="1">Could be involved in insertion of integral membrane proteins into the membrane.</text>
</comment>
<comment type="similarity">
    <text evidence="1">Belongs to the UPF0161 family.</text>
</comment>
<keyword evidence="1" id="KW-0472">Membrane</keyword>
<accession>A0A7C0Y2N8</accession>
<dbReference type="EMBL" id="DRBS01000184">
    <property type="protein sequence ID" value="HDD44146.1"/>
    <property type="molecule type" value="Genomic_DNA"/>
</dbReference>
<dbReference type="SMART" id="SM01234">
    <property type="entry name" value="Haemolytic"/>
    <property type="match status" value="1"/>
</dbReference>
<dbReference type="InterPro" id="IPR002696">
    <property type="entry name" value="Membr_insert_effic_factor_YidD"/>
</dbReference>
<dbReference type="AlphaFoldDB" id="A0A7C0Y2N8"/>
<evidence type="ECO:0000313" key="2">
    <source>
        <dbReference type="EMBL" id="HDD44146.1"/>
    </source>
</evidence>
<dbReference type="Pfam" id="PF01809">
    <property type="entry name" value="YidD"/>
    <property type="match status" value="1"/>
</dbReference>
<reference evidence="2" key="1">
    <citation type="journal article" date="2020" name="mSystems">
        <title>Genome- and Community-Level Interaction Insights into Carbon Utilization and Element Cycling Functions of Hydrothermarchaeota in Hydrothermal Sediment.</title>
        <authorList>
            <person name="Zhou Z."/>
            <person name="Liu Y."/>
            <person name="Xu W."/>
            <person name="Pan J."/>
            <person name="Luo Z.H."/>
            <person name="Li M."/>
        </authorList>
    </citation>
    <scope>NUCLEOTIDE SEQUENCE [LARGE SCALE GENOMIC DNA]</scope>
    <source>
        <strain evidence="2">HyVt-233</strain>
    </source>
</reference>
<proteinExistence type="inferred from homology"/>
<comment type="caution">
    <text evidence="2">The sequence shown here is derived from an EMBL/GenBank/DDBJ whole genome shotgun (WGS) entry which is preliminary data.</text>
</comment>
<keyword evidence="1" id="KW-1003">Cell membrane</keyword>
<gene>
    <name evidence="2" type="primary">yidD</name>
    <name evidence="2" type="ORF">ENG63_04710</name>
</gene>
<dbReference type="HAMAP" id="MF_00386">
    <property type="entry name" value="UPF0161_YidD"/>
    <property type="match status" value="1"/>
</dbReference>
<organism evidence="2">
    <name type="scientific">Desulfofervidus auxilii</name>
    <dbReference type="NCBI Taxonomy" id="1621989"/>
    <lineage>
        <taxon>Bacteria</taxon>
        <taxon>Pseudomonadati</taxon>
        <taxon>Thermodesulfobacteriota</taxon>
        <taxon>Candidatus Desulfofervidia</taxon>
        <taxon>Candidatus Desulfofervidales</taxon>
        <taxon>Candidatus Desulfofervidaceae</taxon>
        <taxon>Candidatus Desulfofervidus</taxon>
    </lineage>
</organism>
<evidence type="ECO:0000256" key="1">
    <source>
        <dbReference type="HAMAP-Rule" id="MF_00386"/>
    </source>
</evidence>
<sequence length="69" mass="7926">MKVFIIFLIKLYQKIFSPFIPSSCRFYPSCSNYAIEAINRYGLLKGGLKTLLRVARCHPFHPGGYDPVK</sequence>
<dbReference type="GO" id="GO:0005886">
    <property type="term" value="C:plasma membrane"/>
    <property type="evidence" value="ECO:0007669"/>
    <property type="project" value="UniProtKB-SubCell"/>
</dbReference>
<dbReference type="Proteomes" id="UP000886289">
    <property type="component" value="Unassembled WGS sequence"/>
</dbReference>
<protein>
    <recommendedName>
        <fullName evidence="1">Putative membrane protein insertion efficiency factor</fullName>
    </recommendedName>
</protein>
<comment type="subcellular location">
    <subcellularLocation>
        <location evidence="1">Cell membrane</location>
        <topology evidence="1">Peripheral membrane protein</topology>
        <orientation evidence="1">Cytoplasmic side</orientation>
    </subcellularLocation>
</comment>